<protein>
    <submittedName>
        <fullName evidence="2">Uncharacterized protein</fullName>
    </submittedName>
</protein>
<accession>A0AAV9ZLQ2</accession>
<dbReference type="EMBL" id="JAWWNJ010000132">
    <property type="protein sequence ID" value="KAK6985144.1"/>
    <property type="molecule type" value="Genomic_DNA"/>
</dbReference>
<gene>
    <name evidence="2" type="ORF">R3P38DRAFT_3230803</name>
</gene>
<keyword evidence="1" id="KW-0732">Signal</keyword>
<evidence type="ECO:0000313" key="3">
    <source>
        <dbReference type="Proteomes" id="UP001362999"/>
    </source>
</evidence>
<organism evidence="2 3">
    <name type="scientific">Favolaschia claudopus</name>
    <dbReference type="NCBI Taxonomy" id="2862362"/>
    <lineage>
        <taxon>Eukaryota</taxon>
        <taxon>Fungi</taxon>
        <taxon>Dikarya</taxon>
        <taxon>Basidiomycota</taxon>
        <taxon>Agaricomycotina</taxon>
        <taxon>Agaricomycetes</taxon>
        <taxon>Agaricomycetidae</taxon>
        <taxon>Agaricales</taxon>
        <taxon>Marasmiineae</taxon>
        <taxon>Mycenaceae</taxon>
        <taxon>Favolaschia</taxon>
    </lineage>
</organism>
<keyword evidence="3" id="KW-1185">Reference proteome</keyword>
<feature type="signal peptide" evidence="1">
    <location>
        <begin position="1"/>
        <end position="18"/>
    </location>
</feature>
<comment type="caution">
    <text evidence="2">The sequence shown here is derived from an EMBL/GenBank/DDBJ whole genome shotgun (WGS) entry which is preliminary data.</text>
</comment>
<sequence>MLTKIMVVLVLHPTPAGGGTYHSTIPPISESPVPLVLESLRYQSVDLHLDTTLMNERLRGFFRQSPKLERAACAPTGVVYRDADGAEKEDLCGFREIEIGMSFSHLHNQALRIRLTPARLAGQVITVFLLPPLPAILAREPYLGYGGSSRRPAPAAPGRLDCPSDTSGLCLCTHRLVSPRTIASFLLLSTPGYSRPDIERLSLSLAPVQYVAGVWWAMRMCLGIRSFSKLDGAVWCPAHSDGGWLRRSVMRLDLSASAARMLVVKALALRSRLVVPAIPRSYGRFMAVRWGASRSSFSSSLASTTCTAASATSPFGGPSAASDESTALYPSLDLLSCLFPDIDTRFIPPAYSLLGSEPLQHQLVCTALASHDAIVGRALPRRRRYVVDIFGVISYHDQDHEVSSLYRDGLRPAARVSISCRVSSPISTFLISPRGALSDTPAATGSMPSPPPAARLCPARQSRPIVDRALAPRRRFIDIFGVADHLVV</sequence>
<name>A0AAV9ZLQ2_9AGAR</name>
<dbReference type="AlphaFoldDB" id="A0AAV9ZLQ2"/>
<evidence type="ECO:0000313" key="2">
    <source>
        <dbReference type="EMBL" id="KAK6985144.1"/>
    </source>
</evidence>
<reference evidence="2 3" key="1">
    <citation type="journal article" date="2024" name="J Genomics">
        <title>Draft genome sequencing and assembly of Favolaschia claudopus CIRM-BRFM 2984 isolated from oak limbs.</title>
        <authorList>
            <person name="Navarro D."/>
            <person name="Drula E."/>
            <person name="Chaduli D."/>
            <person name="Cazenave R."/>
            <person name="Ahrendt S."/>
            <person name="Wang J."/>
            <person name="Lipzen A."/>
            <person name="Daum C."/>
            <person name="Barry K."/>
            <person name="Grigoriev I.V."/>
            <person name="Favel A."/>
            <person name="Rosso M.N."/>
            <person name="Martin F."/>
        </authorList>
    </citation>
    <scope>NUCLEOTIDE SEQUENCE [LARGE SCALE GENOMIC DNA]</scope>
    <source>
        <strain evidence="2 3">CIRM-BRFM 2984</strain>
    </source>
</reference>
<feature type="chain" id="PRO_5043855408" evidence="1">
    <location>
        <begin position="19"/>
        <end position="488"/>
    </location>
</feature>
<dbReference type="Proteomes" id="UP001362999">
    <property type="component" value="Unassembled WGS sequence"/>
</dbReference>
<evidence type="ECO:0000256" key="1">
    <source>
        <dbReference type="SAM" id="SignalP"/>
    </source>
</evidence>
<proteinExistence type="predicted"/>